<feature type="compositionally biased region" description="Low complexity" evidence="1">
    <location>
        <begin position="309"/>
        <end position="330"/>
    </location>
</feature>
<dbReference type="STRING" id="42251.A0A2T6ZV30"/>
<feature type="compositionally biased region" description="Basic and acidic residues" evidence="1">
    <location>
        <begin position="389"/>
        <end position="408"/>
    </location>
</feature>
<evidence type="ECO:0000313" key="3">
    <source>
        <dbReference type="Proteomes" id="UP000244722"/>
    </source>
</evidence>
<evidence type="ECO:0000313" key="2">
    <source>
        <dbReference type="EMBL" id="PUU79358.1"/>
    </source>
</evidence>
<protein>
    <submittedName>
        <fullName evidence="2">Uncharacterized protein</fullName>
    </submittedName>
</protein>
<accession>A0A2T6ZV30</accession>
<feature type="compositionally biased region" description="Basic and acidic residues" evidence="1">
    <location>
        <begin position="227"/>
        <end position="239"/>
    </location>
</feature>
<reference evidence="2 3" key="1">
    <citation type="submission" date="2017-04" db="EMBL/GenBank/DDBJ databases">
        <title>Draft genome sequence of Tuber borchii Vittad., a whitish edible truffle.</title>
        <authorList>
            <consortium name="DOE Joint Genome Institute"/>
            <person name="Murat C."/>
            <person name="Kuo A."/>
            <person name="Barry K.W."/>
            <person name="Clum A."/>
            <person name="Dockter R.B."/>
            <person name="Fauchery L."/>
            <person name="Iotti M."/>
            <person name="Kohler A."/>
            <person name="Labutti K."/>
            <person name="Lindquist E.A."/>
            <person name="Lipzen A."/>
            <person name="Ohm R.A."/>
            <person name="Wang M."/>
            <person name="Grigoriev I.V."/>
            <person name="Zambonelli A."/>
            <person name="Martin F.M."/>
        </authorList>
    </citation>
    <scope>NUCLEOTIDE SEQUENCE [LARGE SCALE GENOMIC DNA]</scope>
    <source>
        <strain evidence="2 3">Tbo3840</strain>
    </source>
</reference>
<name>A0A2T6ZV30_TUBBO</name>
<dbReference type="Proteomes" id="UP000244722">
    <property type="component" value="Unassembled WGS sequence"/>
</dbReference>
<feature type="compositionally biased region" description="Low complexity" evidence="1">
    <location>
        <begin position="13"/>
        <end position="23"/>
    </location>
</feature>
<feature type="compositionally biased region" description="Basic and acidic residues" evidence="1">
    <location>
        <begin position="177"/>
        <end position="187"/>
    </location>
</feature>
<dbReference type="EMBL" id="NESQ01000094">
    <property type="protein sequence ID" value="PUU79358.1"/>
    <property type="molecule type" value="Genomic_DNA"/>
</dbReference>
<feature type="region of interest" description="Disordered" evidence="1">
    <location>
        <begin position="1"/>
        <end position="58"/>
    </location>
</feature>
<feature type="region of interest" description="Disordered" evidence="1">
    <location>
        <begin position="227"/>
        <end position="336"/>
    </location>
</feature>
<feature type="region of interest" description="Disordered" evidence="1">
    <location>
        <begin position="353"/>
        <end position="408"/>
    </location>
</feature>
<gene>
    <name evidence="2" type="ORF">B9Z19DRAFT_1082034</name>
</gene>
<feature type="compositionally biased region" description="Polar residues" evidence="1">
    <location>
        <begin position="286"/>
        <end position="296"/>
    </location>
</feature>
<feature type="region of interest" description="Disordered" evidence="1">
    <location>
        <begin position="168"/>
        <end position="195"/>
    </location>
</feature>
<evidence type="ECO:0000256" key="1">
    <source>
        <dbReference type="SAM" id="MobiDB-lite"/>
    </source>
</evidence>
<dbReference type="AlphaFoldDB" id="A0A2T6ZV30"/>
<comment type="caution">
    <text evidence="2">The sequence shown here is derived from an EMBL/GenBank/DDBJ whole genome shotgun (WGS) entry which is preliminary data.</text>
</comment>
<sequence>MPRALPWARDRSSTSASSSSKPSAKPPSPSLKANPKRSLSTSPPRRNAPKKKGSAPNEVIIEYMTPKDDVYIMVEDELLTTAQLYTRSLHRAEYNRLQAAAALKNAHRISDIQRPVDGVTRMSREAIMRERRGARVAALGLDGGGSSSGEDEEGWIKGALGRLMSGKGSSDGYAKGRLGERWKDRGGRGGTRAAAGFTDSQAVGGRPAVRGAKVKVEKQEDDKDIMAPILRFREKEKGSRNTNSSIPAVGVKVKQEQASDTDTPSDDDLDAPVHSFRTPSVPPLSSIPSFTNNRNQAKLIKRRDSIPPSTVSTTTSFSSTTTTSASHTTSAPQSRATSFSKIIDLDDDPLFMLPKPLEKSSTYRGKSMAARRRAEGENSGNGIGGGEDLGDRKERERERRLFDSLKSF</sequence>
<keyword evidence="3" id="KW-1185">Reference proteome</keyword>
<dbReference type="OrthoDB" id="5374569at2759"/>
<proteinExistence type="predicted"/>
<organism evidence="2 3">
    <name type="scientific">Tuber borchii</name>
    <name type="common">White truffle</name>
    <dbReference type="NCBI Taxonomy" id="42251"/>
    <lineage>
        <taxon>Eukaryota</taxon>
        <taxon>Fungi</taxon>
        <taxon>Dikarya</taxon>
        <taxon>Ascomycota</taxon>
        <taxon>Pezizomycotina</taxon>
        <taxon>Pezizomycetes</taxon>
        <taxon>Pezizales</taxon>
        <taxon>Tuberaceae</taxon>
        <taxon>Tuber</taxon>
    </lineage>
</organism>